<dbReference type="AlphaFoldDB" id="A0A218WWC1"/>
<organism evidence="1 2">
    <name type="scientific">Punica granatum</name>
    <name type="common">Pomegranate</name>
    <dbReference type="NCBI Taxonomy" id="22663"/>
    <lineage>
        <taxon>Eukaryota</taxon>
        <taxon>Viridiplantae</taxon>
        <taxon>Streptophyta</taxon>
        <taxon>Embryophyta</taxon>
        <taxon>Tracheophyta</taxon>
        <taxon>Spermatophyta</taxon>
        <taxon>Magnoliopsida</taxon>
        <taxon>eudicotyledons</taxon>
        <taxon>Gunneridae</taxon>
        <taxon>Pentapetalae</taxon>
        <taxon>rosids</taxon>
        <taxon>malvids</taxon>
        <taxon>Myrtales</taxon>
        <taxon>Lythraceae</taxon>
        <taxon>Punica</taxon>
    </lineage>
</organism>
<sequence>MDDIEAHMIGNLLPDNDELQSGVTNGLEFSMPSKGADDMEELDLFNSVGGMDLEEDVSSDGHKKYEYLADGNG</sequence>
<comment type="caution">
    <text evidence="1">The sequence shown here is derived from an EMBL/GenBank/DDBJ whole genome shotgun (WGS) entry which is preliminary data.</text>
</comment>
<reference evidence="2" key="1">
    <citation type="journal article" date="2017" name="Plant J.">
        <title>The pomegranate (Punica granatum L.) genome and the genomics of punicalagin biosynthesis.</title>
        <authorList>
            <person name="Qin G."/>
            <person name="Xu C."/>
            <person name="Ming R."/>
            <person name="Tang H."/>
            <person name="Guyot R."/>
            <person name="Kramer E.M."/>
            <person name="Hu Y."/>
            <person name="Yi X."/>
            <person name="Qi Y."/>
            <person name="Xu X."/>
            <person name="Gao Z."/>
            <person name="Pan H."/>
            <person name="Jian J."/>
            <person name="Tian Y."/>
            <person name="Yue Z."/>
            <person name="Xu Y."/>
        </authorList>
    </citation>
    <scope>NUCLEOTIDE SEQUENCE [LARGE SCALE GENOMIC DNA]</scope>
    <source>
        <strain evidence="2">cv. Dabenzi</strain>
    </source>
</reference>
<name>A0A218WWC1_PUNGR</name>
<dbReference type="Proteomes" id="UP000197138">
    <property type="component" value="Unassembled WGS sequence"/>
</dbReference>
<evidence type="ECO:0000313" key="2">
    <source>
        <dbReference type="Proteomes" id="UP000197138"/>
    </source>
</evidence>
<dbReference type="EMBL" id="MTKT01003224">
    <property type="protein sequence ID" value="OWM76282.1"/>
    <property type="molecule type" value="Genomic_DNA"/>
</dbReference>
<gene>
    <name evidence="1" type="ORF">CDL15_Pgr009928</name>
</gene>
<proteinExistence type="predicted"/>
<evidence type="ECO:0000313" key="1">
    <source>
        <dbReference type="EMBL" id="OWM76282.1"/>
    </source>
</evidence>
<protein>
    <submittedName>
        <fullName evidence="1">Uncharacterized protein</fullName>
    </submittedName>
</protein>
<accession>A0A218WWC1</accession>